<evidence type="ECO:0000256" key="3">
    <source>
        <dbReference type="ARBA" id="ARBA00023163"/>
    </source>
</evidence>
<evidence type="ECO:0000313" key="7">
    <source>
        <dbReference type="Proteomes" id="UP000295727"/>
    </source>
</evidence>
<dbReference type="Pfam" id="PF12833">
    <property type="entry name" value="HTH_18"/>
    <property type="match status" value="1"/>
</dbReference>
<dbReference type="InterPro" id="IPR018060">
    <property type="entry name" value="HTH_AraC"/>
</dbReference>
<keyword evidence="4" id="KW-0472">Membrane</keyword>
<dbReference type="GO" id="GO:0005829">
    <property type="term" value="C:cytosol"/>
    <property type="evidence" value="ECO:0007669"/>
    <property type="project" value="TreeGrafter"/>
</dbReference>
<protein>
    <submittedName>
        <fullName evidence="6">AraC family transcriptional regulator</fullName>
    </submittedName>
</protein>
<dbReference type="InterPro" id="IPR009057">
    <property type="entry name" value="Homeodomain-like_sf"/>
</dbReference>
<keyword evidence="1" id="KW-0805">Transcription regulation</keyword>
<dbReference type="InterPro" id="IPR032687">
    <property type="entry name" value="AraC-type_N"/>
</dbReference>
<evidence type="ECO:0000256" key="4">
    <source>
        <dbReference type="SAM" id="Phobius"/>
    </source>
</evidence>
<dbReference type="KEGG" id="ppai:E1956_29375"/>
<keyword evidence="3" id="KW-0804">Transcription</keyword>
<dbReference type="RefSeq" id="WP_134755836.1">
    <property type="nucleotide sequence ID" value="NZ_CP038150.1"/>
</dbReference>
<keyword evidence="4" id="KW-0812">Transmembrane</keyword>
<feature type="transmembrane region" description="Helical" evidence="4">
    <location>
        <begin position="138"/>
        <end position="157"/>
    </location>
</feature>
<evidence type="ECO:0000313" key="6">
    <source>
        <dbReference type="EMBL" id="QBR01319.1"/>
    </source>
</evidence>
<dbReference type="Pfam" id="PF12625">
    <property type="entry name" value="Arabinose_bd"/>
    <property type="match status" value="1"/>
</dbReference>
<dbReference type="PANTHER" id="PTHR47894:SF1">
    <property type="entry name" value="HTH-TYPE TRANSCRIPTIONAL REGULATOR VQSM"/>
    <property type="match status" value="1"/>
</dbReference>
<dbReference type="SMART" id="SM00342">
    <property type="entry name" value="HTH_ARAC"/>
    <property type="match status" value="1"/>
</dbReference>
<evidence type="ECO:0000259" key="5">
    <source>
        <dbReference type="PROSITE" id="PS01124"/>
    </source>
</evidence>
<dbReference type="OrthoDB" id="6506763at2"/>
<feature type="domain" description="HTH araC/xylS-type" evidence="5">
    <location>
        <begin position="236"/>
        <end position="334"/>
    </location>
</feature>
<gene>
    <name evidence="6" type="ORF">E1956_29375</name>
</gene>
<dbReference type="EMBL" id="CP038150">
    <property type="protein sequence ID" value="QBR01319.1"/>
    <property type="molecule type" value="Genomic_DNA"/>
</dbReference>
<sequence length="340" mass="38032">MESEKGTVSVVLVEETLNLARRGGLDTGPLLEAAGIAPAVLASPRSRITSEQYGTLWNGIARAMDDEFFGQDSHPMRSGGFIAMTRTALTAQTGGRALASAVGFMRLVLDDIFVRVSAKDKSVRLEFVHSKHKQAPSMFAYATYFLLVYGLVCWLVGNRISVLRACFQCSEPAAVDEYKLLFCEDMTFGQDTTYVDLTDDFIDLPVVQTKNSVKAFLRDAPGNFIVKYRNPDSLAARVRRLLRENPAEQWPSSSELAKHFRLSEATMRRRLRTEGQTYLSIKDHVRRDFAIGALQGSDRPIGLIAQELGFAEPSAFYRAFQKWTGLRPSDYRSEKHKLAK</sequence>
<dbReference type="PANTHER" id="PTHR47894">
    <property type="entry name" value="HTH-TYPE TRANSCRIPTIONAL REGULATOR GADX"/>
    <property type="match status" value="1"/>
</dbReference>
<keyword evidence="4" id="KW-1133">Transmembrane helix</keyword>
<dbReference type="Gene3D" id="1.10.10.60">
    <property type="entry name" value="Homeodomain-like"/>
    <property type="match status" value="1"/>
</dbReference>
<name>A0A4P7CYE8_9BURK</name>
<evidence type="ECO:0000256" key="1">
    <source>
        <dbReference type="ARBA" id="ARBA00023015"/>
    </source>
</evidence>
<evidence type="ECO:0000256" key="2">
    <source>
        <dbReference type="ARBA" id="ARBA00023125"/>
    </source>
</evidence>
<dbReference type="GO" id="GO:0003700">
    <property type="term" value="F:DNA-binding transcription factor activity"/>
    <property type="evidence" value="ECO:0007669"/>
    <property type="project" value="InterPro"/>
</dbReference>
<reference evidence="6 7" key="1">
    <citation type="submission" date="2019-03" db="EMBL/GenBank/DDBJ databases">
        <title>Paraburkholderia sp. 7MH5, isolated from subtropical forest soil.</title>
        <authorList>
            <person name="Gao Z.-H."/>
            <person name="Qiu L.-H."/>
        </authorList>
    </citation>
    <scope>NUCLEOTIDE SEQUENCE [LARGE SCALE GENOMIC DNA]</scope>
    <source>
        <strain evidence="6 7">7MH5</strain>
    </source>
</reference>
<dbReference type="GO" id="GO:0000976">
    <property type="term" value="F:transcription cis-regulatory region binding"/>
    <property type="evidence" value="ECO:0007669"/>
    <property type="project" value="TreeGrafter"/>
</dbReference>
<dbReference type="SUPFAM" id="SSF46689">
    <property type="entry name" value="Homeodomain-like"/>
    <property type="match status" value="1"/>
</dbReference>
<organism evidence="6 7">
    <name type="scientific">Paraburkholderia pallida</name>
    <dbReference type="NCBI Taxonomy" id="2547399"/>
    <lineage>
        <taxon>Bacteria</taxon>
        <taxon>Pseudomonadati</taxon>
        <taxon>Pseudomonadota</taxon>
        <taxon>Betaproteobacteria</taxon>
        <taxon>Burkholderiales</taxon>
        <taxon>Burkholderiaceae</taxon>
        <taxon>Paraburkholderia</taxon>
    </lineage>
</organism>
<dbReference type="AlphaFoldDB" id="A0A4P7CYE8"/>
<keyword evidence="7" id="KW-1185">Reference proteome</keyword>
<keyword evidence="2" id="KW-0238">DNA-binding</keyword>
<proteinExistence type="predicted"/>
<dbReference type="Proteomes" id="UP000295727">
    <property type="component" value="Chromosome 3"/>
</dbReference>
<accession>A0A4P7CYE8</accession>
<dbReference type="PROSITE" id="PS01124">
    <property type="entry name" value="HTH_ARAC_FAMILY_2"/>
    <property type="match status" value="1"/>
</dbReference>